<dbReference type="eggNOG" id="ENOG50345ET">
    <property type="taxonomic scope" value="Bacteria"/>
</dbReference>
<dbReference type="EMBL" id="CP001390">
    <property type="protein sequence ID" value="ACM18628.1"/>
    <property type="molecule type" value="Genomic_DNA"/>
</dbReference>
<evidence type="ECO:0000313" key="3">
    <source>
        <dbReference type="Proteomes" id="UP000007721"/>
    </source>
</evidence>
<evidence type="ECO:0000259" key="1">
    <source>
        <dbReference type="Pfam" id="PF07238"/>
    </source>
</evidence>
<feature type="domain" description="PilZ" evidence="1">
    <location>
        <begin position="124"/>
        <end position="226"/>
    </location>
</feature>
<gene>
    <name evidence="2" type="ordered locus">Geob_0257</name>
</gene>
<dbReference type="HOGENOM" id="CLU_1238569_0_0_7"/>
<dbReference type="InterPro" id="IPR009875">
    <property type="entry name" value="PilZ_domain"/>
</dbReference>
<evidence type="ECO:0000313" key="2">
    <source>
        <dbReference type="EMBL" id="ACM18628.1"/>
    </source>
</evidence>
<keyword evidence="3" id="KW-1185">Reference proteome</keyword>
<proteinExistence type="predicted"/>
<sequence length="236" mass="26624">MESLKVLVVSREGEAMDAYGLALEQIGVNYDVASSFRHLSSMVRKEAYNGMIVDMLTLVRAGKDEKRIAYELMNFFPATHVKWDTRHKSISLSLLGQMSETESVAALRTFIEEKCRPFRSRRLRMYPRKELILNILLSPDPSFPEGLTEKTFTVNVSKGGCFLHTVGPLENGQTVWLKIHEFSDQTPIKAVICWKLAWGEQLTIPGIGVKVEETTPMQMTELSKLLQSKCPGAREG</sequence>
<dbReference type="KEGG" id="geo:Geob_0257"/>
<name>B9M970_GEODF</name>
<dbReference type="GO" id="GO:0035438">
    <property type="term" value="F:cyclic-di-GMP binding"/>
    <property type="evidence" value="ECO:0007669"/>
    <property type="project" value="InterPro"/>
</dbReference>
<dbReference type="AlphaFoldDB" id="B9M970"/>
<dbReference type="RefSeq" id="WP_012645357.1">
    <property type="nucleotide sequence ID" value="NC_011979.1"/>
</dbReference>
<reference evidence="2 3" key="1">
    <citation type="submission" date="2009-01" db="EMBL/GenBank/DDBJ databases">
        <title>Complete sequence of Geobacter sp. FRC-32.</title>
        <authorList>
            <consortium name="US DOE Joint Genome Institute"/>
            <person name="Lucas S."/>
            <person name="Copeland A."/>
            <person name="Lapidus A."/>
            <person name="Glavina del Rio T."/>
            <person name="Dalin E."/>
            <person name="Tice H."/>
            <person name="Bruce D."/>
            <person name="Goodwin L."/>
            <person name="Pitluck S."/>
            <person name="Saunders E."/>
            <person name="Brettin T."/>
            <person name="Detter J.C."/>
            <person name="Han C."/>
            <person name="Larimer F."/>
            <person name="Land M."/>
            <person name="Hauser L."/>
            <person name="Kyrpides N."/>
            <person name="Ovchinnikova G."/>
            <person name="Kostka J."/>
            <person name="Richardson P."/>
        </authorList>
    </citation>
    <scope>NUCLEOTIDE SEQUENCE [LARGE SCALE GENOMIC DNA]</scope>
    <source>
        <strain evidence="3">DSM 22248 / JCM 15807 / FRC-32</strain>
    </source>
</reference>
<accession>B9M970</accession>
<protein>
    <submittedName>
        <fullName evidence="2">PilZ domain protein</fullName>
    </submittedName>
</protein>
<dbReference type="Proteomes" id="UP000007721">
    <property type="component" value="Chromosome"/>
</dbReference>
<organism evidence="2 3">
    <name type="scientific">Geotalea daltonii (strain DSM 22248 / JCM 15807 / FRC-32)</name>
    <name type="common">Geobacter daltonii</name>
    <dbReference type="NCBI Taxonomy" id="316067"/>
    <lineage>
        <taxon>Bacteria</taxon>
        <taxon>Pseudomonadati</taxon>
        <taxon>Thermodesulfobacteriota</taxon>
        <taxon>Desulfuromonadia</taxon>
        <taxon>Geobacterales</taxon>
        <taxon>Geobacteraceae</taxon>
        <taxon>Geotalea</taxon>
    </lineage>
</organism>
<dbReference type="Pfam" id="PF07238">
    <property type="entry name" value="PilZ"/>
    <property type="match status" value="1"/>
</dbReference>